<keyword evidence="8 14" id="KW-1133">Transmembrane helix</keyword>
<dbReference type="AlphaFoldDB" id="A0A9N8W5P4"/>
<evidence type="ECO:0000256" key="13">
    <source>
        <dbReference type="SAM" id="MobiDB-lite"/>
    </source>
</evidence>
<evidence type="ECO:0000256" key="9">
    <source>
        <dbReference type="ARBA" id="ARBA00023065"/>
    </source>
</evidence>
<evidence type="ECO:0000256" key="14">
    <source>
        <dbReference type="SAM" id="Phobius"/>
    </source>
</evidence>
<feature type="compositionally biased region" description="Acidic residues" evidence="13">
    <location>
        <begin position="90"/>
        <end position="99"/>
    </location>
</feature>
<feature type="transmembrane region" description="Helical" evidence="14">
    <location>
        <begin position="209"/>
        <end position="229"/>
    </location>
</feature>
<dbReference type="PANTHER" id="PTHR11537:SF254">
    <property type="entry name" value="POTASSIUM VOLTAGE-GATED CHANNEL PROTEIN SHAB"/>
    <property type="match status" value="1"/>
</dbReference>
<evidence type="ECO:0000313" key="17">
    <source>
        <dbReference type="Proteomes" id="UP000789375"/>
    </source>
</evidence>
<keyword evidence="11" id="KW-0407">Ion channel</keyword>
<evidence type="ECO:0000256" key="6">
    <source>
        <dbReference type="ARBA" id="ARBA00022882"/>
    </source>
</evidence>
<organism evidence="16 17">
    <name type="scientific">Funneliformis mosseae</name>
    <name type="common">Endomycorrhizal fungus</name>
    <name type="synonym">Glomus mosseae</name>
    <dbReference type="NCBI Taxonomy" id="27381"/>
    <lineage>
        <taxon>Eukaryota</taxon>
        <taxon>Fungi</taxon>
        <taxon>Fungi incertae sedis</taxon>
        <taxon>Mucoromycota</taxon>
        <taxon>Glomeromycotina</taxon>
        <taxon>Glomeromycetes</taxon>
        <taxon>Glomerales</taxon>
        <taxon>Glomeraceae</taxon>
        <taxon>Funneliformis</taxon>
    </lineage>
</organism>
<dbReference type="Pfam" id="PF00520">
    <property type="entry name" value="Ion_trans"/>
    <property type="match status" value="1"/>
</dbReference>
<evidence type="ECO:0000256" key="10">
    <source>
        <dbReference type="ARBA" id="ARBA00023136"/>
    </source>
</evidence>
<name>A0A9N8W5P4_FUNMO</name>
<gene>
    <name evidence="16" type="ORF">FMOSSE_LOCUS2758</name>
</gene>
<dbReference type="SUPFAM" id="SSF81324">
    <property type="entry name" value="Voltage-gated potassium channels"/>
    <property type="match status" value="1"/>
</dbReference>
<proteinExistence type="predicted"/>
<dbReference type="GO" id="GO:0005249">
    <property type="term" value="F:voltage-gated potassium channel activity"/>
    <property type="evidence" value="ECO:0007669"/>
    <property type="project" value="InterPro"/>
</dbReference>
<evidence type="ECO:0000256" key="7">
    <source>
        <dbReference type="ARBA" id="ARBA00022958"/>
    </source>
</evidence>
<feature type="coiled-coil region" evidence="12">
    <location>
        <begin position="410"/>
        <end position="470"/>
    </location>
</feature>
<evidence type="ECO:0000256" key="5">
    <source>
        <dbReference type="ARBA" id="ARBA00022826"/>
    </source>
</evidence>
<evidence type="ECO:0000256" key="12">
    <source>
        <dbReference type="SAM" id="Coils"/>
    </source>
</evidence>
<keyword evidence="4 14" id="KW-0812">Transmembrane</keyword>
<feature type="transmembrane region" description="Helical" evidence="14">
    <location>
        <begin position="138"/>
        <end position="159"/>
    </location>
</feature>
<evidence type="ECO:0000256" key="8">
    <source>
        <dbReference type="ARBA" id="ARBA00022989"/>
    </source>
</evidence>
<accession>A0A9N8W5P4</accession>
<feature type="transmembrane region" description="Helical" evidence="14">
    <location>
        <begin position="241"/>
        <end position="259"/>
    </location>
</feature>
<keyword evidence="12" id="KW-0175">Coiled coil</keyword>
<feature type="domain" description="CRIB" evidence="15">
    <location>
        <begin position="575"/>
        <end position="588"/>
    </location>
</feature>
<evidence type="ECO:0000256" key="11">
    <source>
        <dbReference type="ARBA" id="ARBA00023303"/>
    </source>
</evidence>
<dbReference type="PROSITE" id="PS50108">
    <property type="entry name" value="CRIB"/>
    <property type="match status" value="1"/>
</dbReference>
<dbReference type="Gene3D" id="1.20.120.350">
    <property type="entry name" value="Voltage-gated potassium channels. Chain C"/>
    <property type="match status" value="1"/>
</dbReference>
<sequence length="643" mass="75166">MSEYNEKDAQTSYKRSKDRANSRNSTMTDSNKCDLSRKSYNKNLRKTSFSSISRVSSIISVEHLPRNARHRVLNSNDDDYEHSHTHDDNSSEDEENDDLQDNLDPYKVLHRKEDSLRTPFQLKCYYFFEEPITKWGRAFVIFSSTCTIVVVLMICINSWPTISVPRPKIYREIWIPIDLISLITFTIEYLGRFYASINKWKFFYQPMNLIDLISIIPFFIHLIFLNGIQQSMLQVIRVLRLFRLLGLFRVAKYSTGFYITAKVFQRSAYQIVVVSVYLLVILLTSSALIFYIERGEFDQRNLTWYRIGKDGNYEISPFQSIIHSLWWSIVTLTTTGYGDAVPVTGLGKFVAAVTMTCGILVIALPTSIIGSNFNAEWSFHRRLQFQMRVHKTREQTKSFIEIGENKTKKIKVLQNQNKAMLEGLAEIQERLSEINPPRYYRKYKNLQIRHIEALEKITELENKLERWKHIAKNLRTFNNFELPSEDFNDKPDADRNGFDQGKRSIWNWKNTLRTSSHLKMRKTTTDLKDYDKAHRSVINPSKRIFRTLSNKIGKSTTSLITRKRQPSGPITSEMISSPTDLRHTFHIIDSERDYDSNSINTNEFTRRNSRPIIHRTSSEPTQDNKQLGGIEIIIDDQNTQSNK</sequence>
<keyword evidence="10 14" id="KW-0472">Membrane</keyword>
<feature type="region of interest" description="Disordered" evidence="13">
    <location>
        <begin position="596"/>
        <end position="629"/>
    </location>
</feature>
<evidence type="ECO:0000259" key="15">
    <source>
        <dbReference type="PROSITE" id="PS50108"/>
    </source>
</evidence>
<evidence type="ECO:0000313" key="16">
    <source>
        <dbReference type="EMBL" id="CAG8475945.1"/>
    </source>
</evidence>
<dbReference type="EMBL" id="CAJVPP010000374">
    <property type="protein sequence ID" value="CAG8475945.1"/>
    <property type="molecule type" value="Genomic_DNA"/>
</dbReference>
<keyword evidence="7" id="KW-0630">Potassium</keyword>
<dbReference type="PANTHER" id="PTHR11537">
    <property type="entry name" value="VOLTAGE-GATED POTASSIUM CHANNEL"/>
    <property type="match status" value="1"/>
</dbReference>
<keyword evidence="17" id="KW-1185">Reference proteome</keyword>
<evidence type="ECO:0000256" key="1">
    <source>
        <dbReference type="ARBA" id="ARBA00004141"/>
    </source>
</evidence>
<feature type="transmembrane region" description="Helical" evidence="14">
    <location>
        <begin position="349"/>
        <end position="373"/>
    </location>
</feature>
<dbReference type="GO" id="GO:0008076">
    <property type="term" value="C:voltage-gated potassium channel complex"/>
    <property type="evidence" value="ECO:0007669"/>
    <property type="project" value="InterPro"/>
</dbReference>
<feature type="region of interest" description="Disordered" evidence="13">
    <location>
        <begin position="72"/>
        <end position="99"/>
    </location>
</feature>
<comment type="subcellular location">
    <subcellularLocation>
        <location evidence="1">Membrane</location>
        <topology evidence="1">Multi-pass membrane protein</topology>
    </subcellularLocation>
</comment>
<keyword evidence="9" id="KW-0406">Ion transport</keyword>
<feature type="region of interest" description="Disordered" evidence="13">
    <location>
        <begin position="1"/>
        <end position="39"/>
    </location>
</feature>
<dbReference type="Proteomes" id="UP000789375">
    <property type="component" value="Unassembled WGS sequence"/>
</dbReference>
<keyword evidence="3" id="KW-0633">Potassium transport</keyword>
<keyword evidence="2" id="KW-0813">Transport</keyword>
<dbReference type="InterPro" id="IPR000095">
    <property type="entry name" value="CRIB_dom"/>
</dbReference>
<keyword evidence="5" id="KW-0631">Potassium channel</keyword>
<dbReference type="InterPro" id="IPR027359">
    <property type="entry name" value="Volt_channel_dom_sf"/>
</dbReference>
<dbReference type="InterPro" id="IPR028325">
    <property type="entry name" value="VG_K_chnl"/>
</dbReference>
<protein>
    <submittedName>
        <fullName evidence="16">15752_t:CDS:1</fullName>
    </submittedName>
</protein>
<keyword evidence="6" id="KW-0851">Voltage-gated channel</keyword>
<comment type="caution">
    <text evidence="16">The sequence shown here is derived from an EMBL/GenBank/DDBJ whole genome shotgun (WGS) entry which is preliminary data.</text>
</comment>
<evidence type="ECO:0000256" key="4">
    <source>
        <dbReference type="ARBA" id="ARBA00022692"/>
    </source>
</evidence>
<dbReference type="GO" id="GO:0001508">
    <property type="term" value="P:action potential"/>
    <property type="evidence" value="ECO:0007669"/>
    <property type="project" value="TreeGrafter"/>
</dbReference>
<dbReference type="PRINTS" id="PR00169">
    <property type="entry name" value="KCHANNEL"/>
</dbReference>
<evidence type="ECO:0000256" key="2">
    <source>
        <dbReference type="ARBA" id="ARBA00022448"/>
    </source>
</evidence>
<dbReference type="InterPro" id="IPR005821">
    <property type="entry name" value="Ion_trans_dom"/>
</dbReference>
<feature type="transmembrane region" description="Helical" evidence="14">
    <location>
        <begin position="179"/>
        <end position="197"/>
    </location>
</feature>
<evidence type="ECO:0000256" key="3">
    <source>
        <dbReference type="ARBA" id="ARBA00022538"/>
    </source>
</evidence>
<dbReference type="Gene3D" id="1.10.287.70">
    <property type="match status" value="1"/>
</dbReference>
<feature type="transmembrane region" description="Helical" evidence="14">
    <location>
        <begin position="271"/>
        <end position="292"/>
    </location>
</feature>
<reference evidence="16" key="1">
    <citation type="submission" date="2021-06" db="EMBL/GenBank/DDBJ databases">
        <authorList>
            <person name="Kallberg Y."/>
            <person name="Tangrot J."/>
            <person name="Rosling A."/>
        </authorList>
    </citation>
    <scope>NUCLEOTIDE SEQUENCE</scope>
    <source>
        <strain evidence="16">87-6 pot B 2015</strain>
    </source>
</reference>